<dbReference type="AlphaFoldDB" id="A0A7W5EEV5"/>
<feature type="chain" id="PRO_5031262364" evidence="2">
    <location>
        <begin position="21"/>
        <end position="314"/>
    </location>
</feature>
<dbReference type="RefSeq" id="WP_217496868.1">
    <property type="nucleotide sequence ID" value="NZ_CP040017.1"/>
</dbReference>
<dbReference type="InterPro" id="IPR050300">
    <property type="entry name" value="GDXG_lipolytic_enzyme"/>
</dbReference>
<evidence type="ECO:0000256" key="1">
    <source>
        <dbReference type="ARBA" id="ARBA00022801"/>
    </source>
</evidence>
<gene>
    <name evidence="4" type="ORF">FHS02_004858</name>
</gene>
<reference evidence="4 5" key="1">
    <citation type="submission" date="2020-08" db="EMBL/GenBank/DDBJ databases">
        <title>Genomic Encyclopedia of Type Strains, Phase III (KMG-III): the genomes of soil and plant-associated and newly described type strains.</title>
        <authorList>
            <person name="Whitman W."/>
        </authorList>
    </citation>
    <scope>NUCLEOTIDE SEQUENCE [LARGE SCALE GENOMIC DNA]</scope>
    <source>
        <strain evidence="4 5">CECT 7753</strain>
    </source>
</reference>
<dbReference type="Proteomes" id="UP000584325">
    <property type="component" value="Unassembled WGS sequence"/>
</dbReference>
<keyword evidence="1 4" id="KW-0378">Hydrolase</keyword>
<feature type="signal peptide" evidence="2">
    <location>
        <begin position="1"/>
        <end position="20"/>
    </location>
</feature>
<sequence length="314" mass="33668">MDRRTFLSSSALLAASPAWAAGPAARGTPNYKVWLHYTQQELDDAYSDAKWVPDMRELLARQAQAGEKIRSRFPPRTASYGPAASEALDIFSPREPGAGRAAMIFIHGGNWRFGSKESVSFLAPAFTQHGAHFLAPEFASILHNTLPGMVDQCRRAIAWAGRHAAQFGVDPARLYVGGHSAGGHLAAMMLTTDWTRFGMPADLLKGGLVLSGLCDLEPVVLAAGNSHLKLTPRERTELSPVHKLRDVTCPVIVAWGSGDSPEFRRQGSQLAGALRAAGRLAGTFVLPGVNHFEILDVLGSGDSHLGAATLALMR</sequence>
<accession>A0A7W5EEV5</accession>
<feature type="domain" description="BD-FAE-like" evidence="3">
    <location>
        <begin position="88"/>
        <end position="192"/>
    </location>
</feature>
<protein>
    <submittedName>
        <fullName evidence="4">Arylformamidase</fullName>
        <ecNumber evidence="4">3.5.1.9</ecNumber>
    </submittedName>
</protein>
<dbReference type="InterPro" id="IPR049492">
    <property type="entry name" value="BD-FAE-like_dom"/>
</dbReference>
<keyword evidence="2" id="KW-0732">Signal</keyword>
<dbReference type="PANTHER" id="PTHR48081:SF33">
    <property type="entry name" value="KYNURENINE FORMAMIDASE"/>
    <property type="match status" value="1"/>
</dbReference>
<dbReference type="Gene3D" id="3.40.50.1820">
    <property type="entry name" value="alpha/beta hydrolase"/>
    <property type="match status" value="1"/>
</dbReference>
<organism evidence="4 5">
    <name type="scientific">Pseudoduganella umbonata</name>
    <dbReference type="NCBI Taxonomy" id="864828"/>
    <lineage>
        <taxon>Bacteria</taxon>
        <taxon>Pseudomonadati</taxon>
        <taxon>Pseudomonadota</taxon>
        <taxon>Betaproteobacteria</taxon>
        <taxon>Burkholderiales</taxon>
        <taxon>Oxalobacteraceae</taxon>
        <taxon>Telluria group</taxon>
        <taxon>Pseudoduganella</taxon>
    </lineage>
</organism>
<dbReference type="PANTHER" id="PTHR48081">
    <property type="entry name" value="AB HYDROLASE SUPERFAMILY PROTEIN C4A8.06C"/>
    <property type="match status" value="1"/>
</dbReference>
<dbReference type="EC" id="3.5.1.9" evidence="4"/>
<evidence type="ECO:0000313" key="4">
    <source>
        <dbReference type="EMBL" id="MBB3223999.1"/>
    </source>
</evidence>
<dbReference type="SUPFAM" id="SSF53474">
    <property type="entry name" value="alpha/beta-Hydrolases"/>
    <property type="match status" value="1"/>
</dbReference>
<dbReference type="Pfam" id="PF20434">
    <property type="entry name" value="BD-FAE"/>
    <property type="match status" value="1"/>
</dbReference>
<comment type="caution">
    <text evidence="4">The sequence shown here is derived from an EMBL/GenBank/DDBJ whole genome shotgun (WGS) entry which is preliminary data.</text>
</comment>
<evidence type="ECO:0000256" key="2">
    <source>
        <dbReference type="SAM" id="SignalP"/>
    </source>
</evidence>
<evidence type="ECO:0000313" key="5">
    <source>
        <dbReference type="Proteomes" id="UP000584325"/>
    </source>
</evidence>
<evidence type="ECO:0000259" key="3">
    <source>
        <dbReference type="Pfam" id="PF20434"/>
    </source>
</evidence>
<proteinExistence type="predicted"/>
<name>A0A7W5EEV5_9BURK</name>
<dbReference type="InterPro" id="IPR029058">
    <property type="entry name" value="AB_hydrolase_fold"/>
</dbReference>
<dbReference type="EMBL" id="JACHXS010000011">
    <property type="protein sequence ID" value="MBB3223999.1"/>
    <property type="molecule type" value="Genomic_DNA"/>
</dbReference>
<dbReference type="GO" id="GO:0004061">
    <property type="term" value="F:arylformamidase activity"/>
    <property type="evidence" value="ECO:0007669"/>
    <property type="project" value="UniProtKB-EC"/>
</dbReference>